<organism evidence="1 2">
    <name type="scientific">Streptomyces hygroscopicus</name>
    <dbReference type="NCBI Taxonomy" id="1912"/>
    <lineage>
        <taxon>Bacteria</taxon>
        <taxon>Bacillati</taxon>
        <taxon>Actinomycetota</taxon>
        <taxon>Actinomycetes</taxon>
        <taxon>Kitasatosporales</taxon>
        <taxon>Streptomycetaceae</taxon>
        <taxon>Streptomyces</taxon>
        <taxon>Streptomyces violaceusniger group</taxon>
    </lineage>
</organism>
<name>A0ABQ3UDI0_STRHY</name>
<sequence>MMGTPDVWVRVNSVTFGSRMVRADTVEQVRWDGKTPQHLILTLHGGDEVRQDVRPGEPIGDMDDTEGPDLAEHLVSAIARAADRPGGHMLDLKRDENTGAVGWFRTPLVDKPWAG</sequence>
<proteinExistence type="predicted"/>
<protein>
    <submittedName>
        <fullName evidence="1">Uncharacterized protein</fullName>
    </submittedName>
</protein>
<comment type="caution">
    <text evidence="1">The sequence shown here is derived from an EMBL/GenBank/DDBJ whole genome shotgun (WGS) entry which is preliminary data.</text>
</comment>
<evidence type="ECO:0000313" key="2">
    <source>
        <dbReference type="Proteomes" id="UP001054854"/>
    </source>
</evidence>
<dbReference type="Proteomes" id="UP001054854">
    <property type="component" value="Unassembled WGS sequence"/>
</dbReference>
<gene>
    <name evidence="1" type="ORF">TPA0910_80950</name>
</gene>
<reference evidence="1" key="1">
    <citation type="submission" date="2024-05" db="EMBL/GenBank/DDBJ databases">
        <title>Whole genome shotgun sequence of Streptomyces hygroscopicus NBRC 113678.</title>
        <authorList>
            <person name="Komaki H."/>
            <person name="Tamura T."/>
        </authorList>
    </citation>
    <scope>NUCLEOTIDE SEQUENCE</scope>
    <source>
        <strain evidence="1">N11-34</strain>
    </source>
</reference>
<keyword evidence="2" id="KW-1185">Reference proteome</keyword>
<evidence type="ECO:0000313" key="1">
    <source>
        <dbReference type="EMBL" id="GHJ33662.1"/>
    </source>
</evidence>
<accession>A0ABQ3UDI0</accession>
<dbReference type="EMBL" id="BNEK01000005">
    <property type="protein sequence ID" value="GHJ33662.1"/>
    <property type="molecule type" value="Genomic_DNA"/>
</dbReference>